<reference evidence="2" key="1">
    <citation type="submission" date="2016-10" db="EMBL/GenBank/DDBJ databases">
        <authorList>
            <person name="Varghese N."/>
            <person name="Submissions S."/>
        </authorList>
    </citation>
    <scope>NUCLEOTIDE SEQUENCE [LARGE SCALE GENOMIC DNA]</scope>
    <source>
        <strain evidence="2">DSM 25811 / CCM 8410 / LMG 26954 / E90</strain>
    </source>
</reference>
<dbReference type="AlphaFoldDB" id="A0A1G6U8E5"/>
<dbReference type="Proteomes" id="UP000198757">
    <property type="component" value="Unassembled WGS sequence"/>
</dbReference>
<accession>A0A1G6U8E5</accession>
<dbReference type="STRING" id="1285928.SAMN04487894_108184"/>
<evidence type="ECO:0000313" key="1">
    <source>
        <dbReference type="EMBL" id="SDD37628.1"/>
    </source>
</evidence>
<dbReference type="EMBL" id="FMZO01000008">
    <property type="protein sequence ID" value="SDD37628.1"/>
    <property type="molecule type" value="Genomic_DNA"/>
</dbReference>
<gene>
    <name evidence="1" type="ORF">SAMN04487894_108184</name>
</gene>
<sequence>MKTGEVYVQAYKARNRRKPIPSYSIIAILIRPNLSPACREASLYNKECKDNAYPQGALVFTFLFIGQPLPIWVLGERIIA</sequence>
<proteinExistence type="predicted"/>
<organism evidence="1 2">
    <name type="scientific">Niabella drilacis (strain DSM 25811 / CCM 8410 / CCUG 62505 / LMG 26954 / E90)</name>
    <dbReference type="NCBI Taxonomy" id="1285928"/>
    <lineage>
        <taxon>Bacteria</taxon>
        <taxon>Pseudomonadati</taxon>
        <taxon>Bacteroidota</taxon>
        <taxon>Chitinophagia</taxon>
        <taxon>Chitinophagales</taxon>
        <taxon>Chitinophagaceae</taxon>
        <taxon>Niabella</taxon>
    </lineage>
</organism>
<keyword evidence="2" id="KW-1185">Reference proteome</keyword>
<evidence type="ECO:0000313" key="2">
    <source>
        <dbReference type="Proteomes" id="UP000198757"/>
    </source>
</evidence>
<name>A0A1G6U8E5_NIADE</name>
<protein>
    <submittedName>
        <fullName evidence="1">Uncharacterized protein</fullName>
    </submittedName>
</protein>